<dbReference type="OrthoDB" id="655030at2759"/>
<evidence type="ECO:0000313" key="8">
    <source>
        <dbReference type="Proteomes" id="UP000748756"/>
    </source>
</evidence>
<dbReference type="Gene3D" id="3.50.50.60">
    <property type="entry name" value="FAD/NAD(P)-binding domain"/>
    <property type="match status" value="1"/>
</dbReference>
<keyword evidence="4" id="KW-0560">Oxidoreductase</keyword>
<evidence type="ECO:0000256" key="3">
    <source>
        <dbReference type="ARBA" id="ARBA00022827"/>
    </source>
</evidence>
<dbReference type="Proteomes" id="UP000748756">
    <property type="component" value="Unassembled WGS sequence"/>
</dbReference>
<feature type="domain" description="FAD-binding" evidence="6">
    <location>
        <begin position="315"/>
        <end position="394"/>
    </location>
</feature>
<comment type="similarity">
    <text evidence="1">Belongs to the paxM FAD-dependent monooxygenase family.</text>
</comment>
<accession>A0A9P5S757</accession>
<dbReference type="InterPro" id="IPR050562">
    <property type="entry name" value="FAD_mOase_fung"/>
</dbReference>
<dbReference type="PANTHER" id="PTHR47356">
    <property type="entry name" value="FAD-DEPENDENT MONOOXYGENASE ASQG-RELATED"/>
    <property type="match status" value="1"/>
</dbReference>
<dbReference type="Pfam" id="PF01494">
    <property type="entry name" value="FAD_binding_3"/>
    <property type="match status" value="2"/>
</dbReference>
<dbReference type="SUPFAM" id="SSF51905">
    <property type="entry name" value="FAD/NAD(P)-binding domain"/>
    <property type="match status" value="1"/>
</dbReference>
<keyword evidence="5" id="KW-0812">Transmembrane</keyword>
<dbReference type="InterPro" id="IPR002938">
    <property type="entry name" value="FAD-bd"/>
</dbReference>
<protein>
    <recommendedName>
        <fullName evidence="6">FAD-binding domain-containing protein</fullName>
    </recommendedName>
</protein>
<keyword evidence="3" id="KW-0274">FAD</keyword>
<evidence type="ECO:0000256" key="5">
    <source>
        <dbReference type="SAM" id="Phobius"/>
    </source>
</evidence>
<evidence type="ECO:0000256" key="2">
    <source>
        <dbReference type="ARBA" id="ARBA00022630"/>
    </source>
</evidence>
<evidence type="ECO:0000259" key="6">
    <source>
        <dbReference type="Pfam" id="PF01494"/>
    </source>
</evidence>
<evidence type="ECO:0000256" key="1">
    <source>
        <dbReference type="ARBA" id="ARBA00007992"/>
    </source>
</evidence>
<evidence type="ECO:0000256" key="4">
    <source>
        <dbReference type="ARBA" id="ARBA00023002"/>
    </source>
</evidence>
<feature type="domain" description="FAD-binding" evidence="6">
    <location>
        <begin position="21"/>
        <end position="189"/>
    </location>
</feature>
<dbReference type="PRINTS" id="PR00420">
    <property type="entry name" value="RNGMNOXGNASE"/>
</dbReference>
<comment type="caution">
    <text evidence="7">The sequence shown here is derived from an EMBL/GenBank/DDBJ whole genome shotgun (WGS) entry which is preliminary data.</text>
</comment>
<feature type="transmembrane region" description="Helical" evidence="5">
    <location>
        <begin position="21"/>
        <end position="38"/>
    </location>
</feature>
<sequence>MEINPEHMNKEGPNLANKRPKVLIIGAGLAGITLAMLLEKTNIPYEIFERAATVKPLGSAIFLNSTTAKVFKQCGIYDELFASGKVTRCIQIANENREIEYILDYGEDALKMFGSHGYILSRPRLYEILLAQVPRERFHMNKKMLSMENGGNGVLVRFSDGTTEEGDILVGADGAYSAVRQNLYAKLKKLNKLPKSDALPLPYSTTCLVGQTRPLDPEDFPNLKEETCQFIRILGDHKPYTWTFFTTAANTVCFSIIEFLDEETRKLSDTFRTSEWGSDAAGTMIEQVRHLPIISGGDKITTVGHLIDLTPREYVSKVVYEEKLFKTWHHMRTVLIGDACHKLNPAGGSGATNAIHDAVTLANYINALPTQPSVENVHRAFKDYKRERIPWVTEAFESSAVFRTMVETGIKAKMVRYVSKNMPSFMNRKMLVRMAINQPQCSFMPLIEDAGTHKSAKQLSVVQTLKMIEENKRQDEANAKKRAAQLAKQFAIAEKDREDRAEEIAQAKAEIRVSAV</sequence>
<dbReference type="InterPro" id="IPR036188">
    <property type="entry name" value="FAD/NAD-bd_sf"/>
</dbReference>
<evidence type="ECO:0000313" key="7">
    <source>
        <dbReference type="EMBL" id="KAF9154281.1"/>
    </source>
</evidence>
<dbReference type="GO" id="GO:0071949">
    <property type="term" value="F:FAD binding"/>
    <property type="evidence" value="ECO:0007669"/>
    <property type="project" value="InterPro"/>
</dbReference>
<keyword evidence="8" id="KW-1185">Reference proteome</keyword>
<keyword evidence="2" id="KW-0285">Flavoprotein</keyword>
<dbReference type="EMBL" id="JAAAUQ010000125">
    <property type="protein sequence ID" value="KAF9154281.1"/>
    <property type="molecule type" value="Genomic_DNA"/>
</dbReference>
<dbReference type="AlphaFoldDB" id="A0A9P5S757"/>
<dbReference type="PANTHER" id="PTHR47356:SF2">
    <property type="entry name" value="FAD-BINDING DOMAIN-CONTAINING PROTEIN-RELATED"/>
    <property type="match status" value="1"/>
</dbReference>
<organism evidence="7 8">
    <name type="scientific">Linnemannia schmuckeri</name>
    <dbReference type="NCBI Taxonomy" id="64567"/>
    <lineage>
        <taxon>Eukaryota</taxon>
        <taxon>Fungi</taxon>
        <taxon>Fungi incertae sedis</taxon>
        <taxon>Mucoromycota</taxon>
        <taxon>Mortierellomycotina</taxon>
        <taxon>Mortierellomycetes</taxon>
        <taxon>Mortierellales</taxon>
        <taxon>Mortierellaceae</taxon>
        <taxon>Linnemannia</taxon>
    </lineage>
</organism>
<proteinExistence type="inferred from homology"/>
<gene>
    <name evidence="7" type="ORF">BG015_001394</name>
</gene>
<reference evidence="7" key="1">
    <citation type="journal article" date="2020" name="Fungal Divers.">
        <title>Resolving the Mortierellaceae phylogeny through synthesis of multi-gene phylogenetics and phylogenomics.</title>
        <authorList>
            <person name="Vandepol N."/>
            <person name="Liber J."/>
            <person name="Desiro A."/>
            <person name="Na H."/>
            <person name="Kennedy M."/>
            <person name="Barry K."/>
            <person name="Grigoriev I.V."/>
            <person name="Miller A.N."/>
            <person name="O'Donnell K."/>
            <person name="Stajich J.E."/>
            <person name="Bonito G."/>
        </authorList>
    </citation>
    <scope>NUCLEOTIDE SEQUENCE</scope>
    <source>
        <strain evidence="7">NRRL 6426</strain>
    </source>
</reference>
<keyword evidence="5" id="KW-0472">Membrane</keyword>
<dbReference type="GO" id="GO:0004497">
    <property type="term" value="F:monooxygenase activity"/>
    <property type="evidence" value="ECO:0007669"/>
    <property type="project" value="InterPro"/>
</dbReference>
<keyword evidence="5" id="KW-1133">Transmembrane helix</keyword>
<name>A0A9P5S757_9FUNG</name>